<organism evidence="8 9">
    <name type="scientific">Aspergillus taichungensis</name>
    <dbReference type="NCBI Taxonomy" id="482145"/>
    <lineage>
        <taxon>Eukaryota</taxon>
        <taxon>Fungi</taxon>
        <taxon>Dikarya</taxon>
        <taxon>Ascomycota</taxon>
        <taxon>Pezizomycotina</taxon>
        <taxon>Eurotiomycetes</taxon>
        <taxon>Eurotiomycetidae</taxon>
        <taxon>Eurotiales</taxon>
        <taxon>Aspergillaceae</taxon>
        <taxon>Aspergillus</taxon>
        <taxon>Aspergillus subgen. Circumdati</taxon>
    </lineage>
</organism>
<dbReference type="PANTHER" id="PTHR32083:SF0">
    <property type="entry name" value="CILIA AND FLAGELLA-ASSOCIATED PROTEIN 58"/>
    <property type="match status" value="1"/>
</dbReference>
<feature type="chain" id="PRO_5014321894" evidence="7">
    <location>
        <begin position="19"/>
        <end position="2528"/>
    </location>
</feature>
<feature type="compositionally biased region" description="Acidic residues" evidence="6">
    <location>
        <begin position="1484"/>
        <end position="1494"/>
    </location>
</feature>
<feature type="compositionally biased region" description="Polar residues" evidence="6">
    <location>
        <begin position="821"/>
        <end position="843"/>
    </location>
</feature>
<evidence type="ECO:0000256" key="5">
    <source>
        <dbReference type="SAM" id="Coils"/>
    </source>
</evidence>
<evidence type="ECO:0000256" key="1">
    <source>
        <dbReference type="ARBA" id="ARBA00008773"/>
    </source>
</evidence>
<evidence type="ECO:0000313" key="9">
    <source>
        <dbReference type="Proteomes" id="UP000235023"/>
    </source>
</evidence>
<feature type="compositionally biased region" description="Low complexity" evidence="6">
    <location>
        <begin position="2209"/>
        <end position="2220"/>
    </location>
</feature>
<evidence type="ECO:0000256" key="3">
    <source>
        <dbReference type="ARBA" id="ARBA00023054"/>
    </source>
</evidence>
<accession>A0A2J5I692</accession>
<feature type="compositionally biased region" description="Basic and acidic residues" evidence="6">
    <location>
        <begin position="1260"/>
        <end position="1270"/>
    </location>
</feature>
<dbReference type="GO" id="GO:0004553">
    <property type="term" value="F:hydrolase activity, hydrolyzing O-glycosyl compounds"/>
    <property type="evidence" value="ECO:0007669"/>
    <property type="project" value="InterPro"/>
</dbReference>
<dbReference type="PANTHER" id="PTHR32083">
    <property type="entry name" value="CILIA AND FLAGELLA-ASSOCIATED PROTEIN 58-RELATED"/>
    <property type="match status" value="1"/>
</dbReference>
<feature type="compositionally biased region" description="Polar residues" evidence="6">
    <location>
        <begin position="364"/>
        <end position="376"/>
    </location>
</feature>
<feature type="region of interest" description="Disordered" evidence="6">
    <location>
        <begin position="1047"/>
        <end position="1100"/>
    </location>
</feature>
<dbReference type="Pfam" id="PF00332">
    <property type="entry name" value="Glyco_hydro_17"/>
    <property type="match status" value="1"/>
</dbReference>
<feature type="compositionally biased region" description="Polar residues" evidence="6">
    <location>
        <begin position="324"/>
        <end position="336"/>
    </location>
</feature>
<keyword evidence="7" id="KW-0732">Signal</keyword>
<feature type="region of interest" description="Disordered" evidence="6">
    <location>
        <begin position="2209"/>
        <end position="2238"/>
    </location>
</feature>
<feature type="compositionally biased region" description="Basic and acidic residues" evidence="6">
    <location>
        <begin position="1335"/>
        <end position="1367"/>
    </location>
</feature>
<feature type="compositionally biased region" description="Polar residues" evidence="6">
    <location>
        <begin position="2382"/>
        <end position="2401"/>
    </location>
</feature>
<evidence type="ECO:0000313" key="8">
    <source>
        <dbReference type="EMBL" id="PLN85440.1"/>
    </source>
</evidence>
<keyword evidence="9" id="KW-1185">Reference proteome</keyword>
<dbReference type="Gene3D" id="3.20.20.80">
    <property type="entry name" value="Glycosidases"/>
    <property type="match status" value="1"/>
</dbReference>
<feature type="region of interest" description="Disordered" evidence="6">
    <location>
        <begin position="408"/>
        <end position="449"/>
    </location>
</feature>
<dbReference type="InterPro" id="IPR017853">
    <property type="entry name" value="GH"/>
</dbReference>
<sequence>MRLTGLLPFLMAAAPAVAKRGTLGFALGNQNGPETTDCKTTDDYKKDFDALKPYSTLVRTYSASNCDTATNIIPAAKAKGFKVVLGVWPDTKESFEQDFEALKSSVKGNEDVVQAITVGSEALYRDTMKADDLLKRIQQVQDEFPKVTVGMVDSWNKFADGTADAILQSGIKYILANGFSYWQGQAIDNATNTYFDDMAQAKAHIEEAAGPNGKNIRFGNGETGWPTNGGSDYDAAKAGTKNAEIYWKKAVCGMLAWGADVFFFEAFDEAWKPKTKGDNGEMQDESHWDLDPSVANSAHSSVPPHSANPLIIRDDSHLTVPWLSGSTSPVESSRSAAGSPGPRNLKRDRSVDPNPPLARYRGTGDSSTSSPENQKAESSIYYTTVWGSPYAAPSPRRLSWSLSQYGVVDRGSGASSPGSMHSGLPHDSEVNNNDSLRPPAIDGSTRLPYSGILDRSSGRGDFFGRKGGKSIKDFTQDWINQYLSGQPRTERSNWLSDDSGSEAPSFFTAPNNFAEDASDDWLALEQDTRDEDLLKTPTLSDFVGRRSAARNGEGPSSSRPRAKEHHHKRADTLRQEDFWGFAYDQDPQPITMSDAKDAQSPTEQEPGKAPARAEKPLPPPPADDAQETSPSNSAPPPEPKPVKTPEKSTTPRPKKKILWRGKACIIALPMEDKRGSEESGYRLMSVKDVDERMKQWAEEGYDTRGFTVCAPEDPADTELGGNSRPTFPDQIEIYDDYKAGNYGVKIPNKDEWDSYVNFLQEEKLRALGVLSPAEEPPPSISPASAAMGQVAPFPGLVSSPPIPTASAASNPLSVPHPFSPHFNQSANPNNGIPSLASPASQFGMQTPFMGVDQQHMLPNFHMPFQPTPPTQGTLTPQSFFNARNVSGTSTMGGAIPNLTSMLSPVSPLHEQNGFHPGLNEQHSSMKDAFGNPMVHDMQDHMMDGQLLRPVHTPTEDDNFHASTVEIAQPTPRGHSRGHNLSETLQKGLDQMGPSDYHLEESIKRQLEEGDREPAHNFEGPELMKSRWAMPEDQNRNLHHLPQHVQQFYGGGYPAENAHEGSDIDTNPSLSGTPHVHGALPNHLPWHQSKPSGGSYGGGHRSKLSASTLNVDAKEFDPSASMSFQGNAADNPVFTFGSGAGFQPPSGTYGMEGPFTPGSARNSNAGPASGEFRFTPASFNVGAPAFNPSGSVHSASSKHASPGRANIFGDIDLSGISKPAKKSKAIPIVRPDSVQEKKEEEQAADDNNGTASADRHKRARRGVEVSDREAKFSISDNALAEKLNLQSAQPSKLSLSAAGKENTSPERGDAKPSSKMEKIDERKDTPVSEASTWAPEGKEEPKQGEERGKVQKKTPDAEPIRAQEKPAEPPKAQEPPAEKPAEKPAERGSIFSRLGKRFTFKPSVAEFVPSAAKLQSPSPQPTPAPKEPEPTPQPAAEKKNDLMASRYAEPAPPAQPQNKPAPAETDNPEITAKALSAAMARQDDSDQGSPDEEELNAIMEQLNGDSDVGVERISTPHHVYRTHHESAVAPSKEKRHAPVEIRSEAPSPSPGRGPMPHALDMPKLDFDAQSQMAVTPSKGFASGMHSPIRHLVNPNDDHISDWDDVITSGEEGKLMNRSRFFDRRINDLVGSAVEERLSPLERALGVIQQSMAAIASGDPSKLGWSTSADAESDADDEDDEPEENASFRARSPVRQRTRKLDQLKSVILEAMAAREIPAEPEREEVSEIAQLRDSIAELQTLTIQKLSQNPTADLREMMEEVVSAQLAQQQPRPSDADEIGADSLMLQIDGLKSMLRITDERAEQEYKLRREAQDSLAELQRLLKVAEEDAARHSEAAESAEARLLQFKEEKIPYFERIQFRTDSLEQDHATLKLTLAEVSSKNISLEGTLDEYRVTSDNWKRQGERANAELEVVRKENKKLTGHIDHMKTRIEDGISIRKNLSEKLDHIQEEMAHVTCEITRDQVNWRKREEQLNAKYNDMNAAYNREVKLREKLENDVSELEQQDREAAKLKFIFGQSQQENARLEELVANLRIENHELEVKAARFEREFNEARESSRMEIQRTRTSMEADLEAANSQVNIVRAELEAQYLRLQSQLDSFRLDSDTARERYEMLLEEANETKATSIAAVVESKEIAMEDQRKLHERTLNDLRERHARALHNSSEDKQRGEAHLLERLALSDERAQHLQERVHHLEEKVEIAQSAARAAAEAAQKGKATSAMPSLHAGSPSLSFDKDSHAPEKISPQALRESILVLQDQLQQRESRIEELEQEVASFDKDAPNTIREKDTEINWLRELLGVRIDDLEDIIKTVSQPSFDSNAVRDAAIRLRANLQMQQQEKERASPGQSFPSLRTLTELTSSPRSLPLAAAAAWGNWRKGRDSQQQSNPPEQTPSKTSNASAFLSGLLTPPSSHVRRTPLNASAPPPWRRTSGSGAAPNVDTTPRPLSSRSGAGNREPPKTPPLLRQSSYDHDAEPTVDYGESSLEEENEEENEEIESTVDGLVSASPKDARDDGPFGPQIALPPPTSP</sequence>
<feature type="compositionally biased region" description="Acidic residues" evidence="6">
    <location>
        <begin position="2483"/>
        <end position="2497"/>
    </location>
</feature>
<feature type="compositionally biased region" description="Basic and acidic residues" evidence="6">
    <location>
        <begin position="1302"/>
        <end position="1325"/>
    </location>
</feature>
<feature type="region of interest" description="Disordered" evidence="6">
    <location>
        <begin position="2374"/>
        <end position="2528"/>
    </location>
</feature>
<comment type="similarity">
    <text evidence="1 4">Belongs to the glycosyl hydrolase 17 family.</text>
</comment>
<feature type="coiled-coil region" evidence="5">
    <location>
        <begin position="1801"/>
        <end position="1849"/>
    </location>
</feature>
<protein>
    <submittedName>
        <fullName evidence="8">Uncharacterized protein</fullName>
    </submittedName>
</protein>
<dbReference type="SUPFAM" id="SSF51445">
    <property type="entry name" value="(Trans)glycosidases"/>
    <property type="match status" value="1"/>
</dbReference>
<evidence type="ECO:0000256" key="4">
    <source>
        <dbReference type="RuleBase" id="RU004335"/>
    </source>
</evidence>
<feature type="region of interest" description="Disordered" evidence="6">
    <location>
        <begin position="1656"/>
        <end position="1695"/>
    </location>
</feature>
<evidence type="ECO:0000256" key="7">
    <source>
        <dbReference type="SAM" id="SignalP"/>
    </source>
</evidence>
<feature type="region of interest" description="Disordered" evidence="6">
    <location>
        <begin position="528"/>
        <end position="655"/>
    </location>
</feature>
<keyword evidence="2" id="KW-0378">Hydrolase</keyword>
<feature type="region of interest" description="Disordered" evidence="6">
    <location>
        <begin position="274"/>
        <end position="310"/>
    </location>
</feature>
<dbReference type="GO" id="GO:0005856">
    <property type="term" value="C:cytoskeleton"/>
    <property type="evidence" value="ECO:0007669"/>
    <property type="project" value="TreeGrafter"/>
</dbReference>
<dbReference type="Proteomes" id="UP000235023">
    <property type="component" value="Unassembled WGS sequence"/>
</dbReference>
<dbReference type="OrthoDB" id="1293114at2759"/>
<feature type="compositionally biased region" description="Basic and acidic residues" evidence="6">
    <location>
        <begin position="274"/>
        <end position="290"/>
    </location>
</feature>
<proteinExistence type="inferred from homology"/>
<feature type="compositionally biased region" description="Polar residues" evidence="6">
    <location>
        <begin position="2439"/>
        <end position="2451"/>
    </location>
</feature>
<dbReference type="EMBL" id="KZ559504">
    <property type="protein sequence ID" value="PLN85440.1"/>
    <property type="molecule type" value="Genomic_DNA"/>
</dbReference>
<feature type="compositionally biased region" description="Pro residues" evidence="6">
    <location>
        <begin position="1417"/>
        <end position="1432"/>
    </location>
</feature>
<feature type="region of interest" description="Disordered" evidence="6">
    <location>
        <begin position="1408"/>
        <end position="1560"/>
    </location>
</feature>
<feature type="compositionally biased region" description="Basic residues" evidence="6">
    <location>
        <begin position="560"/>
        <end position="569"/>
    </location>
</feature>
<reference evidence="9" key="1">
    <citation type="submission" date="2017-12" db="EMBL/GenBank/DDBJ databases">
        <authorList>
            <consortium name="DOE Joint Genome Institute"/>
            <person name="Mondo S.J."/>
            <person name="Kjaerbolling I."/>
            <person name="Vesth T.C."/>
            <person name="Frisvad J.C."/>
            <person name="Nybo J.L."/>
            <person name="Theobald S."/>
            <person name="Kuo A."/>
            <person name="Bowyer P."/>
            <person name="Matsuda Y."/>
            <person name="Lyhne E.K."/>
            <person name="Kogle M.E."/>
            <person name="Clum A."/>
            <person name="Lipzen A."/>
            <person name="Salamov A."/>
            <person name="Ngan C.Y."/>
            <person name="Daum C."/>
            <person name="Chiniquy J."/>
            <person name="Barry K."/>
            <person name="LaButti K."/>
            <person name="Haridas S."/>
            <person name="Simmons B.A."/>
            <person name="Magnuson J.K."/>
            <person name="Mortensen U.H."/>
            <person name="Larsen T.O."/>
            <person name="Grigoriev I.V."/>
            <person name="Baker S.E."/>
            <person name="Andersen M.R."/>
            <person name="Nordberg H.P."/>
            <person name="Cantor M.N."/>
            <person name="Hua S.X."/>
        </authorList>
    </citation>
    <scope>NUCLEOTIDE SEQUENCE [LARGE SCALE GENOMIC DNA]</scope>
    <source>
        <strain evidence="9">IBT 19404</strain>
    </source>
</reference>
<feature type="compositionally biased region" description="Polar residues" evidence="6">
    <location>
        <begin position="1283"/>
        <end position="1293"/>
    </location>
</feature>
<feature type="region of interest" description="Disordered" evidence="6">
    <location>
        <begin position="815"/>
        <end position="843"/>
    </location>
</feature>
<feature type="signal peptide" evidence="7">
    <location>
        <begin position="1"/>
        <end position="18"/>
    </location>
</feature>
<name>A0A2J5I692_9EURO</name>
<dbReference type="GO" id="GO:0005975">
    <property type="term" value="P:carbohydrate metabolic process"/>
    <property type="evidence" value="ECO:0007669"/>
    <property type="project" value="InterPro"/>
</dbReference>
<evidence type="ECO:0000256" key="6">
    <source>
        <dbReference type="SAM" id="MobiDB-lite"/>
    </source>
</evidence>
<feature type="coiled-coil region" evidence="5">
    <location>
        <begin position="2252"/>
        <end position="2286"/>
    </location>
</feature>
<gene>
    <name evidence="8" type="ORF">BDW42DRAFT_202323</name>
</gene>
<feature type="coiled-coil region" evidence="5">
    <location>
        <begin position="1896"/>
        <end position="2204"/>
    </location>
</feature>
<feature type="compositionally biased region" description="Acidic residues" evidence="6">
    <location>
        <begin position="1669"/>
        <end position="1682"/>
    </location>
</feature>
<evidence type="ECO:0000256" key="2">
    <source>
        <dbReference type="ARBA" id="ARBA00022801"/>
    </source>
</evidence>
<feature type="region of interest" description="Disordered" evidence="6">
    <location>
        <begin position="1219"/>
        <end position="1393"/>
    </location>
</feature>
<dbReference type="InterPro" id="IPR000490">
    <property type="entry name" value="Glyco_hydro_17"/>
</dbReference>
<keyword evidence="3 5" id="KW-0175">Coiled coil</keyword>
<feature type="compositionally biased region" description="Basic and acidic residues" evidence="6">
    <location>
        <begin position="1375"/>
        <end position="1385"/>
    </location>
</feature>
<feature type="region of interest" description="Disordered" evidence="6">
    <location>
        <begin position="322"/>
        <end position="376"/>
    </location>
</feature>